<evidence type="ECO:0000313" key="3">
    <source>
        <dbReference type="WBParaSite" id="TMUE_1000003494.1"/>
    </source>
</evidence>
<dbReference type="GO" id="GO:0005524">
    <property type="term" value="F:ATP binding"/>
    <property type="evidence" value="ECO:0007669"/>
    <property type="project" value="InterPro"/>
</dbReference>
<sequence length="181" mass="21389">MLGYNVEKGNESRRVMLEVLSREDINIKEMMDKIMTRKVPESWKVVGVHAKERELKVAPRLFAMMPLEMLIYFCITEMNIVHTVFRYFPQQTMTQNEADLTQRLLKVTEQRTARKNVLPVVINLDFEKWNLNWRRESMNGTLTFLDSLFGTPGLFAYTHEYFESSMFYLVFYLVTNLAAPL</sequence>
<evidence type="ECO:0000313" key="2">
    <source>
        <dbReference type="Proteomes" id="UP000046395"/>
    </source>
</evidence>
<evidence type="ECO:0000259" key="1">
    <source>
        <dbReference type="PROSITE" id="PS50526"/>
    </source>
</evidence>
<proteinExistence type="predicted"/>
<dbReference type="InterPro" id="IPR014023">
    <property type="entry name" value="Mononeg_RNA_pol_cat"/>
</dbReference>
<dbReference type="WBParaSite" id="TMUE_1000003494.1">
    <property type="protein sequence ID" value="TMUE_1000003494.1"/>
    <property type="gene ID" value="WBGene00289297"/>
</dbReference>
<dbReference type="Proteomes" id="UP000046395">
    <property type="component" value="Unassembled WGS sequence"/>
</dbReference>
<dbReference type="PROSITE" id="PS50526">
    <property type="entry name" value="RDRP_SSRNA_NEG_NONSEG"/>
    <property type="match status" value="1"/>
</dbReference>
<dbReference type="GO" id="GO:0004482">
    <property type="term" value="F:mRNA 5'-cap (guanine-N7-)-methyltransferase activity"/>
    <property type="evidence" value="ECO:0007669"/>
    <property type="project" value="InterPro"/>
</dbReference>
<dbReference type="STRING" id="70415.A0A5S6Q8E6"/>
<dbReference type="Pfam" id="PF00946">
    <property type="entry name" value="Mononeg_RNA_pol"/>
    <property type="match status" value="1"/>
</dbReference>
<dbReference type="GO" id="GO:0003968">
    <property type="term" value="F:RNA-directed RNA polymerase activity"/>
    <property type="evidence" value="ECO:0007669"/>
    <property type="project" value="InterPro"/>
</dbReference>
<feature type="domain" description="RdRp catalytic" evidence="1">
    <location>
        <begin position="118"/>
        <end position="181"/>
    </location>
</feature>
<name>A0A5S6Q8E6_TRIMR</name>
<organism evidence="2 3">
    <name type="scientific">Trichuris muris</name>
    <name type="common">Mouse whipworm</name>
    <dbReference type="NCBI Taxonomy" id="70415"/>
    <lineage>
        <taxon>Eukaryota</taxon>
        <taxon>Metazoa</taxon>
        <taxon>Ecdysozoa</taxon>
        <taxon>Nematoda</taxon>
        <taxon>Enoplea</taxon>
        <taxon>Dorylaimia</taxon>
        <taxon>Trichinellida</taxon>
        <taxon>Trichuridae</taxon>
        <taxon>Trichuris</taxon>
    </lineage>
</organism>
<keyword evidence="2" id="KW-1185">Reference proteome</keyword>
<protein>
    <submittedName>
        <fullName evidence="3">RdRp catalytic domain-containing protein</fullName>
    </submittedName>
</protein>
<accession>A0A5S6Q8E6</accession>
<dbReference type="AlphaFoldDB" id="A0A5S6Q8E6"/>
<reference evidence="3" key="1">
    <citation type="submission" date="2019-12" db="UniProtKB">
        <authorList>
            <consortium name="WormBaseParasite"/>
        </authorList>
    </citation>
    <scope>IDENTIFICATION</scope>
</reference>